<dbReference type="Proteomes" id="UP001050691">
    <property type="component" value="Unassembled WGS sequence"/>
</dbReference>
<feature type="transmembrane region" description="Helical" evidence="7">
    <location>
        <begin position="75"/>
        <end position="93"/>
    </location>
</feature>
<comment type="caution">
    <text evidence="9">The sequence shown here is derived from an EMBL/GenBank/DDBJ whole genome shotgun (WGS) entry which is preliminary data.</text>
</comment>
<keyword evidence="6 7" id="KW-0472">Membrane</keyword>
<dbReference type="Gene3D" id="1.20.1530.20">
    <property type="match status" value="1"/>
</dbReference>
<keyword evidence="2" id="KW-0813">Transport</keyword>
<keyword evidence="4 7" id="KW-1133">Transmembrane helix</keyword>
<feature type="transmembrane region" description="Helical" evidence="7">
    <location>
        <begin position="358"/>
        <end position="383"/>
    </location>
</feature>
<keyword evidence="5" id="KW-0406">Ion transport</keyword>
<evidence type="ECO:0000256" key="6">
    <source>
        <dbReference type="ARBA" id="ARBA00023136"/>
    </source>
</evidence>
<dbReference type="GO" id="GO:0015297">
    <property type="term" value="F:antiporter activity"/>
    <property type="evidence" value="ECO:0007669"/>
    <property type="project" value="InterPro"/>
</dbReference>
<feature type="transmembrane region" description="Helical" evidence="7">
    <location>
        <begin position="46"/>
        <end position="68"/>
    </location>
</feature>
<feature type="transmembrane region" description="Helical" evidence="7">
    <location>
        <begin position="238"/>
        <end position="258"/>
    </location>
</feature>
<proteinExistence type="predicted"/>
<feature type="transmembrane region" description="Helical" evidence="7">
    <location>
        <begin position="173"/>
        <end position="196"/>
    </location>
</feature>
<comment type="subcellular location">
    <subcellularLocation>
        <location evidence="1">Membrane</location>
        <topology evidence="1">Multi-pass membrane protein</topology>
    </subcellularLocation>
</comment>
<accession>A0AAV5AQ03</accession>
<dbReference type="InterPro" id="IPR038770">
    <property type="entry name" value="Na+/solute_symporter_sf"/>
</dbReference>
<evidence type="ECO:0000256" key="5">
    <source>
        <dbReference type="ARBA" id="ARBA00023065"/>
    </source>
</evidence>
<dbReference type="Pfam" id="PF00999">
    <property type="entry name" value="Na_H_Exchanger"/>
    <property type="match status" value="1"/>
</dbReference>
<reference evidence="9" key="1">
    <citation type="submission" date="2021-10" db="EMBL/GenBank/DDBJ databases">
        <title>De novo Genome Assembly of Clathrus columnatus (Basidiomycota, Fungi) Using Illumina and Nanopore Sequence Data.</title>
        <authorList>
            <person name="Ogiso-Tanaka E."/>
            <person name="Itagaki H."/>
            <person name="Hosoya T."/>
            <person name="Hosaka K."/>
        </authorList>
    </citation>
    <scope>NUCLEOTIDE SEQUENCE</scope>
    <source>
        <strain evidence="9">MO-923</strain>
    </source>
</reference>
<feature type="transmembrane region" description="Helical" evidence="7">
    <location>
        <begin position="300"/>
        <end position="321"/>
    </location>
</feature>
<name>A0AAV5AQ03_9AGAM</name>
<feature type="domain" description="Cation/H+ exchanger transmembrane" evidence="8">
    <location>
        <begin position="62"/>
        <end position="440"/>
    </location>
</feature>
<dbReference type="GO" id="GO:0016020">
    <property type="term" value="C:membrane"/>
    <property type="evidence" value="ECO:0007669"/>
    <property type="project" value="UniProtKB-SubCell"/>
</dbReference>
<evidence type="ECO:0000313" key="9">
    <source>
        <dbReference type="EMBL" id="GJJ15877.1"/>
    </source>
</evidence>
<dbReference type="PANTHER" id="PTHR32468">
    <property type="entry name" value="CATION/H + ANTIPORTER"/>
    <property type="match status" value="1"/>
</dbReference>
<evidence type="ECO:0000256" key="4">
    <source>
        <dbReference type="ARBA" id="ARBA00022989"/>
    </source>
</evidence>
<feature type="transmembrane region" description="Helical" evidence="7">
    <location>
        <begin position="208"/>
        <end position="232"/>
    </location>
</feature>
<keyword evidence="3 7" id="KW-0812">Transmembrane</keyword>
<organism evidence="9 10">
    <name type="scientific">Clathrus columnatus</name>
    <dbReference type="NCBI Taxonomy" id="1419009"/>
    <lineage>
        <taxon>Eukaryota</taxon>
        <taxon>Fungi</taxon>
        <taxon>Dikarya</taxon>
        <taxon>Basidiomycota</taxon>
        <taxon>Agaricomycotina</taxon>
        <taxon>Agaricomycetes</taxon>
        <taxon>Phallomycetidae</taxon>
        <taxon>Phallales</taxon>
        <taxon>Clathraceae</taxon>
        <taxon>Clathrus</taxon>
    </lineage>
</organism>
<feature type="transmembrane region" description="Helical" evidence="7">
    <location>
        <begin position="333"/>
        <end position="352"/>
    </location>
</feature>
<feature type="transmembrane region" description="Helical" evidence="7">
    <location>
        <begin position="105"/>
        <end position="126"/>
    </location>
</feature>
<dbReference type="InterPro" id="IPR006153">
    <property type="entry name" value="Cation/H_exchanger_TM"/>
</dbReference>
<evidence type="ECO:0000256" key="2">
    <source>
        <dbReference type="ARBA" id="ARBA00022448"/>
    </source>
</evidence>
<dbReference type="GO" id="GO:1902600">
    <property type="term" value="P:proton transmembrane transport"/>
    <property type="evidence" value="ECO:0007669"/>
    <property type="project" value="InterPro"/>
</dbReference>
<evidence type="ECO:0000256" key="7">
    <source>
        <dbReference type="SAM" id="Phobius"/>
    </source>
</evidence>
<evidence type="ECO:0000256" key="3">
    <source>
        <dbReference type="ARBA" id="ARBA00022692"/>
    </source>
</evidence>
<feature type="transmembrane region" description="Helical" evidence="7">
    <location>
        <begin position="278"/>
        <end position="294"/>
    </location>
</feature>
<evidence type="ECO:0000256" key="1">
    <source>
        <dbReference type="ARBA" id="ARBA00004141"/>
    </source>
</evidence>
<sequence length="949" mass="102915">MTTFSKTITHIARNNLEWLSKRATAPDQGGLLTGKDPTAYNPSDPLRIWIIQVGVILMTTQLLSLLLRKMHQPRVIAEVLGGILLGPTAFGRIPGFTEHIFPSQSIPYLSLAANIGLVLFLFLVGLEIDTQIIKRNARLSVTISLAGMILPFGLGAAYSLAIYKEFVDPSTQFTHFLLFVGVAFSITAFPVLCRILTELKLVDTTVGVVVLSAGVGNDLVGWVLLALSVALVNASTGLTALWILLACVGWTLFLLFIVRRAVVWLAHRTGSIENGPTTFFMTAVMLMVFASAFFTDVIGVNAIFGGFLVGLIIPREGGLAISLTEKLEDMVSIIFLPIYFTLSGLSTNLGLLNNGITWAYTIGIVVLAYVGKFGGCTIAARFIGFQWREAATIGTLMSCKGLIELIVLNVGLAAGILDTRVFSMFVLEALVLTFMTTPIAVKLYPPQHRKRAAAYGSNFNGIENGVTDEKRDGGSSKSRSSVSDDFNWRTRFTVVLDKVEHLPGLMTVSQLFRPVFRDSTDSKDSSTPSVAASNYGSRSSLFPTIDALRLIELSDRTSAVMKSNLADSLIHTDPIVSVFRAFGELNNFPVSSSLSVVPWMDLGASVAEHAHDNSSQLVLIPWLPPSINHHHTDHHLGTNVFSTTNNTNAPSTPVIGNSTLSQNPFDTLFHFGITEQSASALHAQFVRSVFSRSKVDVALYVDCGNGKVGPGHQSRQRIFMPFFGGPDDRLALELVVQLCSNPWTTAKVVRVKPKQGGDIPSNNPSSLAVPELVHYEKDKRLELPSQYLQPPNISSLTGVTDTVYGSTTTQTRMESETADNITWQNFAGTRNDSFVAQSPEIRSALTRIQFTELDSYTPLHDLLHLCESEVSSNADEAMKSRPFIIVGRGRKLSVGSHTKELNKILEEKGTAGIEIKKTMGDVATAVIASGLPAGLLVVQAGKGNNNNEA</sequence>
<evidence type="ECO:0000313" key="10">
    <source>
        <dbReference type="Proteomes" id="UP001050691"/>
    </source>
</evidence>
<dbReference type="InterPro" id="IPR050794">
    <property type="entry name" value="CPA2_transporter"/>
</dbReference>
<gene>
    <name evidence="9" type="ORF">Clacol_010155</name>
</gene>
<dbReference type="AlphaFoldDB" id="A0AAV5AQ03"/>
<feature type="transmembrane region" description="Helical" evidence="7">
    <location>
        <begin position="395"/>
        <end position="416"/>
    </location>
</feature>
<feature type="transmembrane region" description="Helical" evidence="7">
    <location>
        <begin position="138"/>
        <end position="161"/>
    </location>
</feature>
<dbReference type="EMBL" id="BPWL01000011">
    <property type="protein sequence ID" value="GJJ15877.1"/>
    <property type="molecule type" value="Genomic_DNA"/>
</dbReference>
<evidence type="ECO:0000259" key="8">
    <source>
        <dbReference type="Pfam" id="PF00999"/>
    </source>
</evidence>
<dbReference type="PANTHER" id="PTHR32468:SF0">
    <property type="entry name" value="K(+)_H(+) ANTIPORTER 1"/>
    <property type="match status" value="1"/>
</dbReference>
<protein>
    <recommendedName>
        <fullName evidence="8">Cation/H+ exchanger transmembrane domain-containing protein</fullName>
    </recommendedName>
</protein>
<keyword evidence="10" id="KW-1185">Reference proteome</keyword>